<dbReference type="PANTHER" id="PTHR34219:SF4">
    <property type="entry name" value="PEPSY DOMAIN-CONTAINING PROTEIN"/>
    <property type="match status" value="1"/>
</dbReference>
<evidence type="ECO:0000313" key="3">
    <source>
        <dbReference type="Proteomes" id="UP000233293"/>
    </source>
</evidence>
<feature type="transmembrane region" description="Helical" evidence="1">
    <location>
        <begin position="338"/>
        <end position="361"/>
    </location>
</feature>
<evidence type="ECO:0000256" key="1">
    <source>
        <dbReference type="SAM" id="Phobius"/>
    </source>
</evidence>
<protein>
    <submittedName>
        <fullName evidence="2">Peptidase</fullName>
    </submittedName>
</protein>
<dbReference type="AlphaFoldDB" id="A0A2N3Q063"/>
<reference evidence="3" key="1">
    <citation type="submission" date="2017-12" db="EMBL/GenBank/DDBJ databases">
        <title>Draft genome sequence of Telmatospirillum siberiense 26-4b1T, an acidotolerant peatland alphaproteobacterium potentially involved in sulfur cycling.</title>
        <authorList>
            <person name="Hausmann B."/>
            <person name="Pjevac P."/>
            <person name="Schreck K."/>
            <person name="Herbold C.W."/>
            <person name="Daims H."/>
            <person name="Wagner M."/>
            <person name="Pester M."/>
            <person name="Loy A."/>
        </authorList>
    </citation>
    <scope>NUCLEOTIDE SEQUENCE [LARGE SCALE GENOMIC DNA]</scope>
    <source>
        <strain evidence="3">26-4b1</strain>
    </source>
</reference>
<keyword evidence="1" id="KW-0472">Membrane</keyword>
<gene>
    <name evidence="2" type="ORF">CWS72_02570</name>
</gene>
<name>A0A2N3Q063_9PROT</name>
<dbReference type="Pfam" id="PF03929">
    <property type="entry name" value="PepSY_TM"/>
    <property type="match status" value="1"/>
</dbReference>
<feature type="transmembrane region" description="Helical" evidence="1">
    <location>
        <begin position="12"/>
        <end position="36"/>
    </location>
</feature>
<feature type="transmembrane region" description="Helical" evidence="1">
    <location>
        <begin position="470"/>
        <end position="492"/>
    </location>
</feature>
<dbReference type="PANTHER" id="PTHR34219">
    <property type="entry name" value="IRON-REGULATED INNER MEMBRANE PROTEIN-RELATED"/>
    <property type="match status" value="1"/>
</dbReference>
<dbReference type="Proteomes" id="UP000233293">
    <property type="component" value="Unassembled WGS sequence"/>
</dbReference>
<accession>A0A2N3Q063</accession>
<keyword evidence="1" id="KW-0812">Transmembrane</keyword>
<dbReference type="OrthoDB" id="9776609at2"/>
<organism evidence="2 3">
    <name type="scientific">Telmatospirillum siberiense</name>
    <dbReference type="NCBI Taxonomy" id="382514"/>
    <lineage>
        <taxon>Bacteria</taxon>
        <taxon>Pseudomonadati</taxon>
        <taxon>Pseudomonadota</taxon>
        <taxon>Alphaproteobacteria</taxon>
        <taxon>Rhodospirillales</taxon>
        <taxon>Rhodospirillaceae</taxon>
        <taxon>Telmatospirillum</taxon>
    </lineage>
</organism>
<dbReference type="InterPro" id="IPR005625">
    <property type="entry name" value="PepSY-ass_TM"/>
</dbReference>
<feature type="transmembrane region" description="Helical" evidence="1">
    <location>
        <begin position="381"/>
        <end position="400"/>
    </location>
</feature>
<keyword evidence="1" id="KW-1133">Transmembrane helix</keyword>
<keyword evidence="3" id="KW-1185">Reference proteome</keyword>
<feature type="transmembrane region" description="Helical" evidence="1">
    <location>
        <begin position="412"/>
        <end position="428"/>
    </location>
</feature>
<comment type="caution">
    <text evidence="2">The sequence shown here is derived from an EMBL/GenBank/DDBJ whole genome shotgun (WGS) entry which is preliminary data.</text>
</comment>
<proteinExistence type="predicted"/>
<dbReference type="RefSeq" id="WP_101249005.1">
    <property type="nucleotide sequence ID" value="NZ_PIUM01000002.1"/>
</dbReference>
<evidence type="ECO:0000313" key="2">
    <source>
        <dbReference type="EMBL" id="PKU26044.1"/>
    </source>
</evidence>
<dbReference type="EMBL" id="PIUM01000002">
    <property type="protein sequence ID" value="PKU26044.1"/>
    <property type="molecule type" value="Genomic_DNA"/>
</dbReference>
<feature type="transmembrane region" description="Helical" evidence="1">
    <location>
        <begin position="200"/>
        <end position="221"/>
    </location>
</feature>
<feature type="transmembrane region" description="Helical" evidence="1">
    <location>
        <begin position="143"/>
        <end position="162"/>
    </location>
</feature>
<sequence length="502" mass="54509">MRHGFRQAMALLHSWAGLVPGWLLFAVFLTGSLSYFRPEISQWTRPELPSGAMSDPGRDVRAAQDYLTRTAPDATRWLIEMPLARLPLTGVTLWRERGAGPHYRHDLLDPRQGMPIAARATHGGDFFYYFHFDLHMPWRLGRLIVGFSAMAMLVALLTGLIVHRRLFADFFTFRPGKGPRSWLDAHNACGVLALPYHVMITYSGLVILMSLYLPWGIDLLYGTDRARFFAEAGQNFRPPPAAGVPAGLVDLASLMPEAARRWPGEAVGRIDVYGPGDAAARVVFTVADDARLSHARARLIFDGVGGTLLSEPENGLPGPARLERALYGMHLGRFGGPLLHALFFCSGLLGAAMVGAGLILWTGKRRAAGETHPVAEALNLAVIGGLPIAIAAFFWANRLLPVGLAARADREGLCFFAAWMVAGIHAALHRDAAAWRTQFRCAAGLFLALPVLDGLTTSHGLPVSLPAGDWLFAGFDLAFLAGGGGMAGLSLLSRRNRRRVAK</sequence>